<protein>
    <submittedName>
        <fullName evidence="2">Uncharacterized protein</fullName>
    </submittedName>
</protein>
<keyword evidence="3" id="KW-1185">Reference proteome</keyword>
<dbReference type="AlphaFoldDB" id="A0A139W979"/>
<dbReference type="OMA" id="EDHRTQQ"/>
<feature type="compositionally biased region" description="Acidic residues" evidence="1">
    <location>
        <begin position="98"/>
        <end position="107"/>
    </location>
</feature>
<sequence length="107" mass="11510">MSNTQVSLVGSGNQQIEQETSEETTLSEVSKDLGHTKISEKSAQYEATSNTSIVQENASKNIQSSCNVVQSQSVSQSVSESRKVTTSSFSSSQSFSSEESEEYVIEG</sequence>
<dbReference type="Proteomes" id="UP000007266">
    <property type="component" value="Unassembled WGS sequence"/>
</dbReference>
<gene>
    <name evidence="2" type="primary">AUGUSTUS-3.0.2_30965</name>
    <name evidence="2" type="ORF">TcasGA2_TC030965</name>
</gene>
<evidence type="ECO:0000256" key="1">
    <source>
        <dbReference type="SAM" id="MobiDB-lite"/>
    </source>
</evidence>
<reference evidence="2 3" key="2">
    <citation type="journal article" date="2010" name="Nucleic Acids Res.">
        <title>BeetleBase in 2010: revisions to provide comprehensive genomic information for Tribolium castaneum.</title>
        <authorList>
            <person name="Kim H.S."/>
            <person name="Murphy T."/>
            <person name="Xia J."/>
            <person name="Caragea D."/>
            <person name="Park Y."/>
            <person name="Beeman R.W."/>
            <person name="Lorenzen M.D."/>
            <person name="Butcher S."/>
            <person name="Manak J.R."/>
            <person name="Brown S.J."/>
        </authorList>
    </citation>
    <scope>NUCLEOTIDE SEQUENCE [LARGE SCALE GENOMIC DNA]</scope>
    <source>
        <strain evidence="2 3">Georgia GA2</strain>
    </source>
</reference>
<evidence type="ECO:0000313" key="2">
    <source>
        <dbReference type="EMBL" id="KXZ75840.1"/>
    </source>
</evidence>
<feature type="compositionally biased region" description="Low complexity" evidence="1">
    <location>
        <begin position="74"/>
        <end position="97"/>
    </location>
</feature>
<name>A0A139W979_TRICA</name>
<feature type="compositionally biased region" description="Basic and acidic residues" evidence="1">
    <location>
        <begin position="29"/>
        <end position="40"/>
    </location>
</feature>
<feature type="compositionally biased region" description="Low complexity" evidence="1">
    <location>
        <begin position="14"/>
        <end position="28"/>
    </location>
</feature>
<accession>A0A139W979</accession>
<organism evidence="2 3">
    <name type="scientific">Tribolium castaneum</name>
    <name type="common">Red flour beetle</name>
    <dbReference type="NCBI Taxonomy" id="7070"/>
    <lineage>
        <taxon>Eukaryota</taxon>
        <taxon>Metazoa</taxon>
        <taxon>Ecdysozoa</taxon>
        <taxon>Arthropoda</taxon>
        <taxon>Hexapoda</taxon>
        <taxon>Insecta</taxon>
        <taxon>Pterygota</taxon>
        <taxon>Neoptera</taxon>
        <taxon>Endopterygota</taxon>
        <taxon>Coleoptera</taxon>
        <taxon>Polyphaga</taxon>
        <taxon>Cucujiformia</taxon>
        <taxon>Tenebrionidae</taxon>
        <taxon>Tenebrionidae incertae sedis</taxon>
        <taxon>Tribolium</taxon>
    </lineage>
</organism>
<reference evidence="2 3" key="1">
    <citation type="journal article" date="2008" name="Nature">
        <title>The genome of the model beetle and pest Tribolium castaneum.</title>
        <authorList>
            <consortium name="Tribolium Genome Sequencing Consortium"/>
            <person name="Richards S."/>
            <person name="Gibbs R.A."/>
            <person name="Weinstock G.M."/>
            <person name="Brown S.J."/>
            <person name="Denell R."/>
            <person name="Beeman R.W."/>
            <person name="Gibbs R."/>
            <person name="Beeman R.W."/>
            <person name="Brown S.J."/>
            <person name="Bucher G."/>
            <person name="Friedrich M."/>
            <person name="Grimmelikhuijzen C.J."/>
            <person name="Klingler M."/>
            <person name="Lorenzen M."/>
            <person name="Richards S."/>
            <person name="Roth S."/>
            <person name="Schroder R."/>
            <person name="Tautz D."/>
            <person name="Zdobnov E.M."/>
            <person name="Muzny D."/>
            <person name="Gibbs R.A."/>
            <person name="Weinstock G.M."/>
            <person name="Attaway T."/>
            <person name="Bell S."/>
            <person name="Buhay C.J."/>
            <person name="Chandrabose M.N."/>
            <person name="Chavez D."/>
            <person name="Clerk-Blankenburg K.P."/>
            <person name="Cree A."/>
            <person name="Dao M."/>
            <person name="Davis C."/>
            <person name="Chacko J."/>
            <person name="Dinh H."/>
            <person name="Dugan-Rocha S."/>
            <person name="Fowler G."/>
            <person name="Garner T.T."/>
            <person name="Garnes J."/>
            <person name="Gnirke A."/>
            <person name="Hawes A."/>
            <person name="Hernandez J."/>
            <person name="Hines S."/>
            <person name="Holder M."/>
            <person name="Hume J."/>
            <person name="Jhangiani S.N."/>
            <person name="Joshi V."/>
            <person name="Khan Z.M."/>
            <person name="Jackson L."/>
            <person name="Kovar C."/>
            <person name="Kowis A."/>
            <person name="Lee S."/>
            <person name="Lewis L.R."/>
            <person name="Margolis J."/>
            <person name="Morgan M."/>
            <person name="Nazareth L.V."/>
            <person name="Nguyen N."/>
            <person name="Okwuonu G."/>
            <person name="Parker D."/>
            <person name="Richards S."/>
            <person name="Ruiz S.J."/>
            <person name="Santibanez J."/>
            <person name="Savard J."/>
            <person name="Scherer S.E."/>
            <person name="Schneider B."/>
            <person name="Sodergren E."/>
            <person name="Tautz D."/>
            <person name="Vattahil S."/>
            <person name="Villasana D."/>
            <person name="White C.S."/>
            <person name="Wright R."/>
            <person name="Park Y."/>
            <person name="Beeman R.W."/>
            <person name="Lord J."/>
            <person name="Oppert B."/>
            <person name="Lorenzen M."/>
            <person name="Brown S."/>
            <person name="Wang L."/>
            <person name="Savard J."/>
            <person name="Tautz D."/>
            <person name="Richards S."/>
            <person name="Weinstock G."/>
            <person name="Gibbs R.A."/>
            <person name="Liu Y."/>
            <person name="Worley K."/>
            <person name="Weinstock G."/>
            <person name="Elsik C.G."/>
            <person name="Reese J.T."/>
            <person name="Elhaik E."/>
            <person name="Landan G."/>
            <person name="Graur D."/>
            <person name="Arensburger P."/>
            <person name="Atkinson P."/>
            <person name="Beeman R.W."/>
            <person name="Beidler J."/>
            <person name="Brown S.J."/>
            <person name="Demuth J.P."/>
            <person name="Drury D.W."/>
            <person name="Du Y.Z."/>
            <person name="Fujiwara H."/>
            <person name="Lorenzen M."/>
            <person name="Maselli V."/>
            <person name="Osanai M."/>
            <person name="Park Y."/>
            <person name="Robertson H.M."/>
            <person name="Tu Z."/>
            <person name="Wang J.J."/>
            <person name="Wang S."/>
            <person name="Richards S."/>
            <person name="Song H."/>
            <person name="Zhang L."/>
            <person name="Sodergren E."/>
            <person name="Werner D."/>
            <person name="Stanke M."/>
            <person name="Morgenstern B."/>
            <person name="Solovyev V."/>
            <person name="Kosarev P."/>
            <person name="Brown G."/>
            <person name="Chen H.C."/>
            <person name="Ermolaeva O."/>
            <person name="Hlavina W."/>
            <person name="Kapustin Y."/>
            <person name="Kiryutin B."/>
            <person name="Kitts P."/>
            <person name="Maglott D."/>
            <person name="Pruitt K."/>
            <person name="Sapojnikov V."/>
            <person name="Souvorov A."/>
            <person name="Mackey A.J."/>
            <person name="Waterhouse R.M."/>
            <person name="Wyder S."/>
            <person name="Zdobnov E.M."/>
            <person name="Zdobnov E.M."/>
            <person name="Wyder S."/>
            <person name="Kriventseva E.V."/>
            <person name="Kadowaki T."/>
            <person name="Bork P."/>
            <person name="Aranda M."/>
            <person name="Bao R."/>
            <person name="Beermann A."/>
            <person name="Berns N."/>
            <person name="Bolognesi R."/>
            <person name="Bonneton F."/>
            <person name="Bopp D."/>
            <person name="Brown S.J."/>
            <person name="Bucher G."/>
            <person name="Butts T."/>
            <person name="Chaumot A."/>
            <person name="Denell R.E."/>
            <person name="Ferrier D.E."/>
            <person name="Friedrich M."/>
            <person name="Gordon C.M."/>
            <person name="Jindra M."/>
            <person name="Klingler M."/>
            <person name="Lan Q."/>
            <person name="Lattorff H.M."/>
            <person name="Laudet V."/>
            <person name="von Levetsow C."/>
            <person name="Liu Z."/>
            <person name="Lutz R."/>
            <person name="Lynch J.A."/>
            <person name="da Fonseca R.N."/>
            <person name="Posnien N."/>
            <person name="Reuter R."/>
            <person name="Roth S."/>
            <person name="Savard J."/>
            <person name="Schinko J.B."/>
            <person name="Schmitt C."/>
            <person name="Schoppmeier M."/>
            <person name="Schroder R."/>
            <person name="Shippy T.D."/>
            <person name="Simonnet F."/>
            <person name="Marques-Souza H."/>
            <person name="Tautz D."/>
            <person name="Tomoyasu Y."/>
            <person name="Trauner J."/>
            <person name="Van der Zee M."/>
            <person name="Vervoort M."/>
            <person name="Wittkopp N."/>
            <person name="Wimmer E.A."/>
            <person name="Yang X."/>
            <person name="Jones A.K."/>
            <person name="Sattelle D.B."/>
            <person name="Ebert P.R."/>
            <person name="Nelson D."/>
            <person name="Scott J.G."/>
            <person name="Beeman R.W."/>
            <person name="Muthukrishnan S."/>
            <person name="Kramer K.J."/>
            <person name="Arakane Y."/>
            <person name="Beeman R.W."/>
            <person name="Zhu Q."/>
            <person name="Hogenkamp D."/>
            <person name="Dixit R."/>
            <person name="Oppert B."/>
            <person name="Jiang H."/>
            <person name="Zou Z."/>
            <person name="Marshall J."/>
            <person name="Elpidina E."/>
            <person name="Vinokurov K."/>
            <person name="Oppert C."/>
            <person name="Zou Z."/>
            <person name="Evans J."/>
            <person name="Lu Z."/>
            <person name="Zhao P."/>
            <person name="Sumathipala N."/>
            <person name="Altincicek B."/>
            <person name="Vilcinskas A."/>
            <person name="Williams M."/>
            <person name="Hultmark D."/>
            <person name="Hetru C."/>
            <person name="Jiang H."/>
            <person name="Grimmelikhuijzen C.J."/>
            <person name="Hauser F."/>
            <person name="Cazzamali G."/>
            <person name="Williamson M."/>
            <person name="Park Y."/>
            <person name="Li B."/>
            <person name="Tanaka Y."/>
            <person name="Predel R."/>
            <person name="Neupert S."/>
            <person name="Schachtner J."/>
            <person name="Verleyen P."/>
            <person name="Raible F."/>
            <person name="Bork P."/>
            <person name="Friedrich M."/>
            <person name="Walden K.K."/>
            <person name="Robertson H.M."/>
            <person name="Angeli S."/>
            <person name="Foret S."/>
            <person name="Bucher G."/>
            <person name="Schuetz S."/>
            <person name="Maleszka R."/>
            <person name="Wimmer E.A."/>
            <person name="Beeman R.W."/>
            <person name="Lorenzen M."/>
            <person name="Tomoyasu Y."/>
            <person name="Miller S.C."/>
            <person name="Grossmann D."/>
            <person name="Bucher G."/>
        </authorList>
    </citation>
    <scope>NUCLEOTIDE SEQUENCE [LARGE SCALE GENOMIC DNA]</scope>
    <source>
        <strain evidence="2 3">Georgia GA2</strain>
    </source>
</reference>
<feature type="region of interest" description="Disordered" evidence="1">
    <location>
        <begin position="74"/>
        <end position="107"/>
    </location>
</feature>
<feature type="compositionally biased region" description="Polar residues" evidence="1">
    <location>
        <begin position="1"/>
        <end position="13"/>
    </location>
</feature>
<dbReference type="EMBL" id="KQ972625">
    <property type="protein sequence ID" value="KXZ75840.1"/>
    <property type="molecule type" value="Genomic_DNA"/>
</dbReference>
<evidence type="ECO:0000313" key="3">
    <source>
        <dbReference type="Proteomes" id="UP000007266"/>
    </source>
</evidence>
<feature type="region of interest" description="Disordered" evidence="1">
    <location>
        <begin position="1"/>
        <end position="47"/>
    </location>
</feature>
<proteinExistence type="predicted"/>